<name>A0A1X7BM28_9RHOB</name>
<protein>
    <submittedName>
        <fullName evidence="2">Uncharacterized protein</fullName>
    </submittedName>
</protein>
<dbReference type="RefSeq" id="WP_085798617.1">
    <property type="nucleotide sequence ID" value="NZ_FWXB01000001.1"/>
</dbReference>
<dbReference type="Proteomes" id="UP000193224">
    <property type="component" value="Unassembled WGS sequence"/>
</dbReference>
<feature type="compositionally biased region" description="Acidic residues" evidence="1">
    <location>
        <begin position="96"/>
        <end position="106"/>
    </location>
</feature>
<dbReference type="AlphaFoldDB" id="A0A1X7BM28"/>
<keyword evidence="3" id="KW-1185">Reference proteome</keyword>
<gene>
    <name evidence="2" type="ORF">ROA7745_00483</name>
</gene>
<evidence type="ECO:0000313" key="2">
    <source>
        <dbReference type="EMBL" id="SMC10676.1"/>
    </source>
</evidence>
<accession>A0A1X7BM28</accession>
<sequence>MTKQDRTTLKSFFRDGALPSAERYGDLIDSTVNQIEDGFSKTPADGLRLSSVGESRAVMSLYQGLSTPYPSWVLEHGEAAGSLHFRQGLGLAGNDLDSDAPDTDPEDGGKKPAPAPSGLALSRDGRLGVHSDAPEWRLDVGGVARMQGRIGQPTEGLEQVPADGSWHDVTRSMTGCQAFEVMAGAGGEVNYGRYSMVHAIAMNAYHPRNPILNWLFGRRRIRSQTAMYGSYADRIRLRWVAASERHHFKLQMRTNANFGEGKTIRYYMTRLWFDPAMSGSRGGPGREGGLL</sequence>
<proteinExistence type="predicted"/>
<evidence type="ECO:0000256" key="1">
    <source>
        <dbReference type="SAM" id="MobiDB-lite"/>
    </source>
</evidence>
<feature type="region of interest" description="Disordered" evidence="1">
    <location>
        <begin position="92"/>
        <end position="125"/>
    </location>
</feature>
<evidence type="ECO:0000313" key="3">
    <source>
        <dbReference type="Proteomes" id="UP000193224"/>
    </source>
</evidence>
<organism evidence="2 3">
    <name type="scientific">Roseovarius aestuarii</name>
    <dbReference type="NCBI Taxonomy" id="475083"/>
    <lineage>
        <taxon>Bacteria</taxon>
        <taxon>Pseudomonadati</taxon>
        <taxon>Pseudomonadota</taxon>
        <taxon>Alphaproteobacteria</taxon>
        <taxon>Rhodobacterales</taxon>
        <taxon>Roseobacteraceae</taxon>
        <taxon>Roseovarius</taxon>
    </lineage>
</organism>
<reference evidence="2 3" key="1">
    <citation type="submission" date="2017-03" db="EMBL/GenBank/DDBJ databases">
        <authorList>
            <person name="Afonso C.L."/>
            <person name="Miller P.J."/>
            <person name="Scott M.A."/>
            <person name="Spackman E."/>
            <person name="Goraichik I."/>
            <person name="Dimitrov K.M."/>
            <person name="Suarez D.L."/>
            <person name="Swayne D.E."/>
        </authorList>
    </citation>
    <scope>NUCLEOTIDE SEQUENCE [LARGE SCALE GENOMIC DNA]</scope>
    <source>
        <strain evidence="2 3">CECT 7745</strain>
    </source>
</reference>
<dbReference type="OrthoDB" id="9793307at2"/>
<dbReference type="EMBL" id="FWXB01000001">
    <property type="protein sequence ID" value="SMC10676.1"/>
    <property type="molecule type" value="Genomic_DNA"/>
</dbReference>